<accession>A0A1G2CII7</accession>
<dbReference type="AlphaFoldDB" id="A0A1G2CII7"/>
<name>A0A1G2CII7_9BACT</name>
<gene>
    <name evidence="1" type="ORF">A2946_00465</name>
</gene>
<proteinExistence type="predicted"/>
<evidence type="ECO:0000313" key="1">
    <source>
        <dbReference type="EMBL" id="OGZ00471.1"/>
    </source>
</evidence>
<dbReference type="EMBL" id="MHLB01000064">
    <property type="protein sequence ID" value="OGZ00471.1"/>
    <property type="molecule type" value="Genomic_DNA"/>
</dbReference>
<protein>
    <submittedName>
        <fullName evidence="1">Uncharacterized protein</fullName>
    </submittedName>
</protein>
<comment type="caution">
    <text evidence="1">The sequence shown here is derived from an EMBL/GenBank/DDBJ whole genome shotgun (WGS) entry which is preliminary data.</text>
</comment>
<evidence type="ECO:0000313" key="2">
    <source>
        <dbReference type="Proteomes" id="UP000178348"/>
    </source>
</evidence>
<dbReference type="Proteomes" id="UP000178348">
    <property type="component" value="Unassembled WGS sequence"/>
</dbReference>
<organism evidence="1 2">
    <name type="scientific">Candidatus Liptonbacteria bacterium RIFCSPLOWO2_01_FULL_53_13</name>
    <dbReference type="NCBI Taxonomy" id="1798651"/>
    <lineage>
        <taxon>Bacteria</taxon>
        <taxon>Candidatus Liptoniibacteriota</taxon>
    </lineage>
</organism>
<reference evidence="1 2" key="1">
    <citation type="journal article" date="2016" name="Nat. Commun.">
        <title>Thousands of microbial genomes shed light on interconnected biogeochemical processes in an aquifer system.</title>
        <authorList>
            <person name="Anantharaman K."/>
            <person name="Brown C.T."/>
            <person name="Hug L.A."/>
            <person name="Sharon I."/>
            <person name="Castelle C.J."/>
            <person name="Probst A.J."/>
            <person name="Thomas B.C."/>
            <person name="Singh A."/>
            <person name="Wilkins M.J."/>
            <person name="Karaoz U."/>
            <person name="Brodie E.L."/>
            <person name="Williams K.H."/>
            <person name="Hubbard S.S."/>
            <person name="Banfield J.F."/>
        </authorList>
    </citation>
    <scope>NUCLEOTIDE SEQUENCE [LARGE SCALE GENOMIC DNA]</scope>
</reference>
<sequence>MKEVVVVCQREVVEWAGTLSGMINAAVGEDAVHVEVVDSDDVGGIKEPPDAVFFTSIRGGGLEMAERFQQEHPDCRVFALTAHPRYIDEKPAPPFHPGEVMMVSKVLLDMDFLRALLGD</sequence>